<evidence type="ECO:0000256" key="5">
    <source>
        <dbReference type="ARBA" id="ARBA00022840"/>
    </source>
</evidence>
<evidence type="ECO:0000256" key="2">
    <source>
        <dbReference type="ARBA" id="ARBA00022679"/>
    </source>
</evidence>
<dbReference type="InterPro" id="IPR003594">
    <property type="entry name" value="HATPase_dom"/>
</dbReference>
<keyword evidence="1" id="KW-0597">Phosphoprotein</keyword>
<proteinExistence type="predicted"/>
<dbReference type="PANTHER" id="PTHR43065:SF10">
    <property type="entry name" value="PEROXIDE STRESS-ACTIVATED HISTIDINE KINASE MAK3"/>
    <property type="match status" value="1"/>
</dbReference>
<dbReference type="InterPro" id="IPR036890">
    <property type="entry name" value="HATPase_C_sf"/>
</dbReference>
<dbReference type="Gene3D" id="3.30.565.10">
    <property type="entry name" value="Histidine kinase-like ATPase, C-terminal domain"/>
    <property type="match status" value="1"/>
</dbReference>
<dbReference type="SMART" id="SM00387">
    <property type="entry name" value="HATPase_c"/>
    <property type="match status" value="1"/>
</dbReference>
<reference evidence="8" key="1">
    <citation type="journal article" date="2014" name="Front. Microbiol.">
        <title>High frequency of phylogenetically diverse reductive dehalogenase-homologous genes in deep subseafloor sedimentary metagenomes.</title>
        <authorList>
            <person name="Kawai M."/>
            <person name="Futagami T."/>
            <person name="Toyoda A."/>
            <person name="Takaki Y."/>
            <person name="Nishi S."/>
            <person name="Hori S."/>
            <person name="Arai W."/>
            <person name="Tsubouchi T."/>
            <person name="Morono Y."/>
            <person name="Uchiyama I."/>
            <person name="Ito T."/>
            <person name="Fujiyama A."/>
            <person name="Inagaki F."/>
            <person name="Takami H."/>
        </authorList>
    </citation>
    <scope>NUCLEOTIDE SEQUENCE</scope>
    <source>
        <strain evidence="8">Expedition CK06-06</strain>
    </source>
</reference>
<keyword evidence="4" id="KW-0418">Kinase</keyword>
<keyword evidence="3" id="KW-0547">Nucleotide-binding</keyword>
<evidence type="ECO:0000256" key="6">
    <source>
        <dbReference type="ARBA" id="ARBA00023012"/>
    </source>
</evidence>
<dbReference type="GO" id="GO:0016301">
    <property type="term" value="F:kinase activity"/>
    <property type="evidence" value="ECO:0007669"/>
    <property type="project" value="UniProtKB-KW"/>
</dbReference>
<evidence type="ECO:0000256" key="3">
    <source>
        <dbReference type="ARBA" id="ARBA00022741"/>
    </source>
</evidence>
<evidence type="ECO:0000313" key="8">
    <source>
        <dbReference type="EMBL" id="GAG40000.1"/>
    </source>
</evidence>
<protein>
    <recommendedName>
        <fullName evidence="7">Histidine kinase domain-containing protein</fullName>
    </recommendedName>
</protein>
<accession>X0XAB6</accession>
<dbReference type="GO" id="GO:0000160">
    <property type="term" value="P:phosphorelay signal transduction system"/>
    <property type="evidence" value="ECO:0007669"/>
    <property type="project" value="UniProtKB-KW"/>
</dbReference>
<name>X0XAB6_9ZZZZ</name>
<keyword evidence="2" id="KW-0808">Transferase</keyword>
<feature type="domain" description="Histidine kinase" evidence="7">
    <location>
        <begin position="1"/>
        <end position="102"/>
    </location>
</feature>
<dbReference type="SUPFAM" id="SSF55874">
    <property type="entry name" value="ATPase domain of HSP90 chaperone/DNA topoisomerase II/histidine kinase"/>
    <property type="match status" value="1"/>
</dbReference>
<dbReference type="AlphaFoldDB" id="X0XAB6"/>
<dbReference type="Pfam" id="PF02518">
    <property type="entry name" value="HATPase_c"/>
    <property type="match status" value="1"/>
</dbReference>
<feature type="non-terminal residue" evidence="8">
    <location>
        <position position="1"/>
    </location>
</feature>
<dbReference type="InterPro" id="IPR004358">
    <property type="entry name" value="Sig_transdc_His_kin-like_C"/>
</dbReference>
<dbReference type="PRINTS" id="PR00344">
    <property type="entry name" value="BCTRLSENSOR"/>
</dbReference>
<keyword evidence="5" id="KW-0067">ATP-binding</keyword>
<evidence type="ECO:0000256" key="1">
    <source>
        <dbReference type="ARBA" id="ARBA00022553"/>
    </source>
</evidence>
<sequence>NALEAMLENGSEAGHRLGLQLQAEGAGDERRELEIRISDSGPGIPEELRERIFYPFFTTKERGSGVGLSNAQKVILSHGGSIGVESGAEGGSTFCVRLPVDELSP</sequence>
<dbReference type="InterPro" id="IPR005467">
    <property type="entry name" value="His_kinase_dom"/>
</dbReference>
<comment type="caution">
    <text evidence="8">The sequence shown here is derived from an EMBL/GenBank/DDBJ whole genome shotgun (WGS) entry which is preliminary data.</text>
</comment>
<evidence type="ECO:0000259" key="7">
    <source>
        <dbReference type="PROSITE" id="PS50109"/>
    </source>
</evidence>
<dbReference type="GO" id="GO:0005524">
    <property type="term" value="F:ATP binding"/>
    <property type="evidence" value="ECO:0007669"/>
    <property type="project" value="UniProtKB-KW"/>
</dbReference>
<evidence type="ECO:0000256" key="4">
    <source>
        <dbReference type="ARBA" id="ARBA00022777"/>
    </source>
</evidence>
<keyword evidence="6" id="KW-0902">Two-component regulatory system</keyword>
<organism evidence="8">
    <name type="scientific">marine sediment metagenome</name>
    <dbReference type="NCBI Taxonomy" id="412755"/>
    <lineage>
        <taxon>unclassified sequences</taxon>
        <taxon>metagenomes</taxon>
        <taxon>ecological metagenomes</taxon>
    </lineage>
</organism>
<dbReference type="PROSITE" id="PS50109">
    <property type="entry name" value="HIS_KIN"/>
    <property type="match status" value="1"/>
</dbReference>
<dbReference type="PANTHER" id="PTHR43065">
    <property type="entry name" value="SENSOR HISTIDINE KINASE"/>
    <property type="match status" value="1"/>
</dbReference>
<dbReference type="EMBL" id="BARS01040844">
    <property type="protein sequence ID" value="GAG40000.1"/>
    <property type="molecule type" value="Genomic_DNA"/>
</dbReference>
<gene>
    <name evidence="8" type="ORF">S01H1_62210</name>
</gene>